<feature type="compositionally biased region" description="Low complexity" evidence="1">
    <location>
        <begin position="62"/>
        <end position="71"/>
    </location>
</feature>
<feature type="chain" id="PRO_5001609404" description="SAP domain-containing protein" evidence="2">
    <location>
        <begin position="20"/>
        <end position="1019"/>
    </location>
</feature>
<evidence type="ECO:0000256" key="1">
    <source>
        <dbReference type="SAM" id="MobiDB-lite"/>
    </source>
</evidence>
<feature type="domain" description="SAP" evidence="3">
    <location>
        <begin position="570"/>
        <end position="604"/>
    </location>
</feature>
<feature type="region of interest" description="Disordered" evidence="1">
    <location>
        <begin position="914"/>
        <end position="935"/>
    </location>
</feature>
<reference evidence="4" key="1">
    <citation type="submission" date="2014-05" db="EMBL/GenBank/DDBJ databases">
        <title>The transcriptome of the halophilic microalga Tetraselmis sp. GSL018 isolated from the Great Salt Lake, Utah.</title>
        <authorList>
            <person name="Jinkerson R.E."/>
            <person name="D'Adamo S."/>
            <person name="Posewitz M.C."/>
        </authorList>
    </citation>
    <scope>NUCLEOTIDE SEQUENCE</scope>
    <source>
        <strain evidence="4">GSL018</strain>
    </source>
</reference>
<proteinExistence type="predicted"/>
<feature type="region of interest" description="Disordered" evidence="1">
    <location>
        <begin position="712"/>
        <end position="775"/>
    </location>
</feature>
<dbReference type="SMART" id="SM00513">
    <property type="entry name" value="SAP"/>
    <property type="match status" value="4"/>
</dbReference>
<dbReference type="InterPro" id="IPR003034">
    <property type="entry name" value="SAP_dom"/>
</dbReference>
<sequence>MLRTIKYSVVIAFILGTLCYDELLGTCKAAAGDGEAQKSSTSAGESTGQQQLGPGADGGDAAGVQGAEAAAESTPAQGSNPILAFLKDDIPQRIGSKPFSVLEVVLPGSEVGVSFSSIFPDTTWVAAGAVQPMLESLGAARPANLVQVESLTHKKIKHMYFSPQMFEYILLPGFAEEFLDQERQETLGMLLGLARFTIVNVSPGGKDNLDVVSRVKQAGSGLVAAAERFGVGIYVKHIKDGILRVELTSITRPVQHHYGDLRPASEGGTCYKYKLFHKAKGTPWLCEVKPNATLRAQRMPVGQADCPTKPECADRTIELSNSSWVNLKLLAGLGLSPHNRKEVVRQFMELPEFRDCPARGLQATSAMAQYTNQACARLDVGMKYDANPACCVDVLLVTLDDSNCGMPEQQAYEISIGHHFGFKQATECRATHLGDAFDRASFTDSYIESAQESFVFGPLKDPSRMTKEQIEEELRSRNISTEVSRGSLKSGFLLKELLIQRLESARMDTSTLSLEELIAESERNFLSTEGSQMDLAERLSKVRQNAYRRVKTRLLRGRLRNRIKVLQGDISQLSKEELKEHLGSAGLDAKGYKSQLTARLQGAWKKNPELRSKAVDELEQQLQNTDALFDKTMSEMREISAQGQRHSSAPMSPLPGYQTYRRLGFPSRGYGFQQGAYGIPQQHNLVWDAGSIDDLGKDNGFGLPPLKTMSKTELQREARAKGLPTGGSKEELQKAVQKARTSRDVSRSRTGSGSSALPGPSRSPSFNINPFHQRPFSMFEPRPIGRVDRYADQILQSASMQGGTDEHKSPERMSRSDLIRQLEARSIPTTGLSKEKLIEAAKRAGIDGRTSATAYGHPQRQWGGPGYGQGWAYPSWAAGMGGAPQAIAPGHEGRRPSLRDRLMAREEQFQRVYSYSESQRQAGAGARPAAHGSVAGGRIATDMSRAELEAALQNQGLSASGSKEDLLQRLVTRMTKEEMVEQAQRMQIDTKGTKMELRTRILASQLSHSRRSRHKDGEI</sequence>
<feature type="compositionally biased region" description="Polar residues" evidence="1">
    <location>
        <begin position="37"/>
        <end position="47"/>
    </location>
</feature>
<feature type="signal peptide" evidence="2">
    <location>
        <begin position="1"/>
        <end position="19"/>
    </location>
</feature>
<accession>A0A061R523</accession>
<evidence type="ECO:0000259" key="3">
    <source>
        <dbReference type="PROSITE" id="PS50800"/>
    </source>
</evidence>
<protein>
    <recommendedName>
        <fullName evidence="3">SAP domain-containing protein</fullName>
    </recommendedName>
</protein>
<dbReference type="InterPro" id="IPR036361">
    <property type="entry name" value="SAP_dom_sf"/>
</dbReference>
<feature type="domain" description="SAP" evidence="3">
    <location>
        <begin position="940"/>
        <end position="974"/>
    </location>
</feature>
<dbReference type="PROSITE" id="PS50800">
    <property type="entry name" value="SAP"/>
    <property type="match status" value="3"/>
</dbReference>
<gene>
    <name evidence="4" type="ORF">TSPGSL018_15061</name>
</gene>
<dbReference type="SUPFAM" id="SSF68906">
    <property type="entry name" value="SAP domain"/>
    <property type="match status" value="1"/>
</dbReference>
<feature type="region of interest" description="Disordered" evidence="1">
    <location>
        <begin position="36"/>
        <end position="75"/>
    </location>
</feature>
<dbReference type="Pfam" id="PF02037">
    <property type="entry name" value="SAP"/>
    <property type="match status" value="1"/>
</dbReference>
<name>A0A061R523_9CHLO</name>
<organism evidence="4">
    <name type="scientific">Tetraselmis sp. GSL018</name>
    <dbReference type="NCBI Taxonomy" id="582737"/>
    <lineage>
        <taxon>Eukaryota</taxon>
        <taxon>Viridiplantae</taxon>
        <taxon>Chlorophyta</taxon>
        <taxon>core chlorophytes</taxon>
        <taxon>Chlorodendrophyceae</taxon>
        <taxon>Chlorodendrales</taxon>
        <taxon>Chlorodendraceae</taxon>
        <taxon>Tetraselmis</taxon>
    </lineage>
</organism>
<keyword evidence="2" id="KW-0732">Signal</keyword>
<feature type="compositionally biased region" description="Low complexity" evidence="1">
    <location>
        <begin position="919"/>
        <end position="930"/>
    </location>
</feature>
<dbReference type="AlphaFoldDB" id="A0A061R523"/>
<evidence type="ECO:0000256" key="2">
    <source>
        <dbReference type="SAM" id="SignalP"/>
    </source>
</evidence>
<feature type="domain" description="SAP" evidence="3">
    <location>
        <begin position="706"/>
        <end position="740"/>
    </location>
</feature>
<evidence type="ECO:0000313" key="4">
    <source>
        <dbReference type="EMBL" id="JAC65864.1"/>
    </source>
</evidence>
<dbReference type="Gene3D" id="1.10.720.30">
    <property type="entry name" value="SAP domain"/>
    <property type="match status" value="1"/>
</dbReference>
<dbReference type="EMBL" id="GBEZ01020839">
    <property type="protein sequence ID" value="JAC65864.1"/>
    <property type="molecule type" value="Transcribed_RNA"/>
</dbReference>